<protein>
    <submittedName>
        <fullName evidence="1">Uncharacterized protein</fullName>
    </submittedName>
</protein>
<reference evidence="2" key="1">
    <citation type="submission" date="2014-09" db="EMBL/GenBank/DDBJ databases">
        <authorList>
            <person name="Sharma Rahul"/>
            <person name="Thines Marco"/>
        </authorList>
    </citation>
    <scope>NUCLEOTIDE SEQUENCE [LARGE SCALE GENOMIC DNA]</scope>
</reference>
<sequence length="72" mass="8426">MPVITMAKTEMYTRIIHPLRQSDQVMLKCFKKNAMPMSPRQNNMAVQKVALNWSDSIEFIFVQLDSPRCPRL</sequence>
<keyword evidence="2" id="KW-1185">Reference proteome</keyword>
<dbReference type="RefSeq" id="XP_036263196.1">
    <property type="nucleotide sequence ID" value="XM_036407499.1"/>
</dbReference>
<dbReference type="GeneID" id="59052603"/>
<organism evidence="1 2">
    <name type="scientific">Plasmopara halstedii</name>
    <name type="common">Downy mildew of sunflower</name>
    <dbReference type="NCBI Taxonomy" id="4781"/>
    <lineage>
        <taxon>Eukaryota</taxon>
        <taxon>Sar</taxon>
        <taxon>Stramenopiles</taxon>
        <taxon>Oomycota</taxon>
        <taxon>Peronosporomycetes</taxon>
        <taxon>Peronosporales</taxon>
        <taxon>Peronosporaceae</taxon>
        <taxon>Plasmopara</taxon>
    </lineage>
</organism>
<dbReference type="AlphaFoldDB" id="A0A0P1ALF3"/>
<name>A0A0P1ALF3_PLAHL</name>
<evidence type="ECO:0000313" key="1">
    <source>
        <dbReference type="EMBL" id="CEG41826.1"/>
    </source>
</evidence>
<dbReference type="Proteomes" id="UP000054928">
    <property type="component" value="Unassembled WGS sequence"/>
</dbReference>
<accession>A0A0P1ALF3</accession>
<evidence type="ECO:0000313" key="2">
    <source>
        <dbReference type="Proteomes" id="UP000054928"/>
    </source>
</evidence>
<dbReference type="EMBL" id="CCYD01000610">
    <property type="protein sequence ID" value="CEG41826.1"/>
    <property type="molecule type" value="Genomic_DNA"/>
</dbReference>
<proteinExistence type="predicted"/>